<dbReference type="AlphaFoldDB" id="A0A7V8SVI3"/>
<dbReference type="EMBL" id="JACDQQ010000291">
    <property type="protein sequence ID" value="MBA0083923.1"/>
    <property type="molecule type" value="Genomic_DNA"/>
</dbReference>
<gene>
    <name evidence="1" type="ORF">HRJ53_02910</name>
</gene>
<dbReference type="Proteomes" id="UP000567293">
    <property type="component" value="Unassembled WGS sequence"/>
</dbReference>
<sequence length="61" mass="7101">MLERPLANVRRSIYANRGAKLKAYDAAGFPEKLRDKQKTCHYKKKNTGLQDPRFEENILHA</sequence>
<accession>A0A7V8SVI3</accession>
<keyword evidence="2" id="KW-1185">Reference proteome</keyword>
<comment type="caution">
    <text evidence="1">The sequence shown here is derived from an EMBL/GenBank/DDBJ whole genome shotgun (WGS) entry which is preliminary data.</text>
</comment>
<organism evidence="1 2">
    <name type="scientific">Candidatus Acidiferrum panamense</name>
    <dbReference type="NCBI Taxonomy" id="2741543"/>
    <lineage>
        <taxon>Bacteria</taxon>
        <taxon>Pseudomonadati</taxon>
        <taxon>Acidobacteriota</taxon>
        <taxon>Terriglobia</taxon>
        <taxon>Candidatus Acidiferrales</taxon>
        <taxon>Candidatus Acidiferrum</taxon>
    </lineage>
</organism>
<evidence type="ECO:0000313" key="2">
    <source>
        <dbReference type="Proteomes" id="UP000567293"/>
    </source>
</evidence>
<name>A0A7V8SVI3_9BACT</name>
<protein>
    <submittedName>
        <fullName evidence="1">Uncharacterized protein</fullName>
    </submittedName>
</protein>
<proteinExistence type="predicted"/>
<evidence type="ECO:0000313" key="1">
    <source>
        <dbReference type="EMBL" id="MBA0083923.1"/>
    </source>
</evidence>
<reference evidence="1" key="1">
    <citation type="submission" date="2020-06" db="EMBL/GenBank/DDBJ databases">
        <title>Legume-microbial interactions unlock mineral nutrients during tropical forest succession.</title>
        <authorList>
            <person name="Epihov D.Z."/>
        </authorList>
    </citation>
    <scope>NUCLEOTIDE SEQUENCE [LARGE SCALE GENOMIC DNA]</scope>
    <source>
        <strain evidence="1">Pan2503</strain>
    </source>
</reference>